<evidence type="ECO:0000313" key="7">
    <source>
        <dbReference type="EMBL" id="MBD3327092.1"/>
    </source>
</evidence>
<dbReference type="GO" id="GO:0022857">
    <property type="term" value="F:transmembrane transporter activity"/>
    <property type="evidence" value="ECO:0007669"/>
    <property type="project" value="InterPro"/>
</dbReference>
<protein>
    <submittedName>
        <fullName evidence="7">ABC transporter permease</fullName>
    </submittedName>
</protein>
<gene>
    <name evidence="7" type="ORF">GF339_21070</name>
</gene>
<name>A0A9D5JZG1_9BACT</name>
<feature type="transmembrane region" description="Helical" evidence="6">
    <location>
        <begin position="197"/>
        <end position="223"/>
    </location>
</feature>
<dbReference type="CDD" id="cd06580">
    <property type="entry name" value="TM_PBP1_transp_TpRbsC_like"/>
    <property type="match status" value="1"/>
</dbReference>
<accession>A0A9D5JZG1</accession>
<evidence type="ECO:0000256" key="4">
    <source>
        <dbReference type="ARBA" id="ARBA00022989"/>
    </source>
</evidence>
<dbReference type="EMBL" id="WJJP01000685">
    <property type="protein sequence ID" value="MBD3327092.1"/>
    <property type="molecule type" value="Genomic_DNA"/>
</dbReference>
<keyword evidence="4 6" id="KW-1133">Transmembrane helix</keyword>
<organism evidence="7 8">
    <name type="scientific">candidate division KSB3 bacterium</name>
    <dbReference type="NCBI Taxonomy" id="2044937"/>
    <lineage>
        <taxon>Bacteria</taxon>
        <taxon>candidate division KSB3</taxon>
    </lineage>
</organism>
<reference evidence="7" key="1">
    <citation type="submission" date="2019-11" db="EMBL/GenBank/DDBJ databases">
        <title>Microbial mats filling the niche in hypersaline microbial mats.</title>
        <authorList>
            <person name="Wong H.L."/>
            <person name="Macleod F.I."/>
            <person name="White R.A. III"/>
            <person name="Burns B.P."/>
        </authorList>
    </citation>
    <scope>NUCLEOTIDE SEQUENCE</scope>
    <source>
        <strain evidence="7">Rbin_158</strain>
    </source>
</reference>
<dbReference type="PANTHER" id="PTHR43370">
    <property type="entry name" value="SUGAR ABC TRANSPORTER INTEGRAL MEMBRANE PROTEIN-RELATED"/>
    <property type="match status" value="1"/>
</dbReference>
<comment type="subcellular location">
    <subcellularLocation>
        <location evidence="1">Cell membrane</location>
        <topology evidence="1">Multi-pass membrane protein</topology>
    </subcellularLocation>
</comment>
<dbReference type="Pfam" id="PF02653">
    <property type="entry name" value="BPD_transp_2"/>
    <property type="match status" value="1"/>
</dbReference>
<sequence>MWNDLISQTFLIGVLAAGIRLATPILLAALGEVFAERAGVLKISIEGEMLVGALCGFLGAFYLNSLWLGLAIGMGSAALYSLIAGILSITLKVDQVITGITLNILALGLTSFFYRFILGKSFIPPSVPPLKVLPIPLLKAIPILGQILFTQNIIVYLTFFVLVPVSTFVLFKTTFGLNLRAVGEYPLAADTVGIRVYAIRYACVVLGGLFAGLGGAFMTLAQLNMFTENLTAGRGFIALAAVIFGRWHPVGAMIATLLFGIADALQLRLQALGVNVPYQFLLMLPYLLTIIALVGVVKRTNAPSALAVPYKKG</sequence>
<feature type="transmembrane region" description="Helical" evidence="6">
    <location>
        <begin position="96"/>
        <end position="118"/>
    </location>
</feature>
<evidence type="ECO:0000256" key="2">
    <source>
        <dbReference type="ARBA" id="ARBA00022475"/>
    </source>
</evidence>
<keyword evidence="5 6" id="KW-0472">Membrane</keyword>
<comment type="caution">
    <text evidence="7">The sequence shown here is derived from an EMBL/GenBank/DDBJ whole genome shotgun (WGS) entry which is preliminary data.</text>
</comment>
<dbReference type="AlphaFoldDB" id="A0A9D5JZG1"/>
<dbReference type="InterPro" id="IPR001851">
    <property type="entry name" value="ABC_transp_permease"/>
</dbReference>
<evidence type="ECO:0000256" key="1">
    <source>
        <dbReference type="ARBA" id="ARBA00004651"/>
    </source>
</evidence>
<feature type="transmembrane region" description="Helical" evidence="6">
    <location>
        <begin position="156"/>
        <end position="177"/>
    </location>
</feature>
<evidence type="ECO:0000313" key="8">
    <source>
        <dbReference type="Proteomes" id="UP000649604"/>
    </source>
</evidence>
<dbReference type="Proteomes" id="UP000649604">
    <property type="component" value="Unassembled WGS sequence"/>
</dbReference>
<feature type="transmembrane region" description="Helical" evidence="6">
    <location>
        <begin position="68"/>
        <end position="89"/>
    </location>
</feature>
<feature type="transmembrane region" description="Helical" evidence="6">
    <location>
        <begin position="235"/>
        <end position="258"/>
    </location>
</feature>
<feature type="transmembrane region" description="Helical" evidence="6">
    <location>
        <begin position="43"/>
        <end position="62"/>
    </location>
</feature>
<feature type="transmembrane region" description="Helical" evidence="6">
    <location>
        <begin position="278"/>
        <end position="297"/>
    </location>
</feature>
<keyword evidence="3 6" id="KW-0812">Transmembrane</keyword>
<feature type="transmembrane region" description="Helical" evidence="6">
    <location>
        <begin position="6"/>
        <end position="31"/>
    </location>
</feature>
<dbReference type="PANTHER" id="PTHR43370:SF1">
    <property type="entry name" value="GUANOSINE ABC TRANSPORTER PERMEASE PROTEIN NUPQ"/>
    <property type="match status" value="1"/>
</dbReference>
<evidence type="ECO:0000256" key="3">
    <source>
        <dbReference type="ARBA" id="ARBA00022692"/>
    </source>
</evidence>
<evidence type="ECO:0000256" key="6">
    <source>
        <dbReference type="SAM" id="Phobius"/>
    </source>
</evidence>
<proteinExistence type="predicted"/>
<dbReference type="GO" id="GO:0005886">
    <property type="term" value="C:plasma membrane"/>
    <property type="evidence" value="ECO:0007669"/>
    <property type="project" value="UniProtKB-SubCell"/>
</dbReference>
<keyword evidence="2" id="KW-1003">Cell membrane</keyword>
<evidence type="ECO:0000256" key="5">
    <source>
        <dbReference type="ARBA" id="ARBA00023136"/>
    </source>
</evidence>